<protein>
    <recommendedName>
        <fullName evidence="3">FBD domain-containing protein</fullName>
    </recommendedName>
</protein>
<dbReference type="Proteomes" id="UP001415857">
    <property type="component" value="Unassembled WGS sequence"/>
</dbReference>
<proteinExistence type="predicted"/>
<evidence type="ECO:0000313" key="1">
    <source>
        <dbReference type="EMBL" id="KAK9271511.1"/>
    </source>
</evidence>
<accession>A0AAP0NG04</accession>
<evidence type="ECO:0008006" key="3">
    <source>
        <dbReference type="Google" id="ProtNLM"/>
    </source>
</evidence>
<reference evidence="1 2" key="1">
    <citation type="journal article" date="2024" name="Plant J.">
        <title>Genome sequences and population genomics reveal climatic adaptation and genomic divergence between two closely related sweetgum species.</title>
        <authorList>
            <person name="Xu W.Q."/>
            <person name="Ren C.Q."/>
            <person name="Zhang X.Y."/>
            <person name="Comes H.P."/>
            <person name="Liu X.H."/>
            <person name="Li Y.G."/>
            <person name="Kettle C.J."/>
            <person name="Jalonen R."/>
            <person name="Gaisberger H."/>
            <person name="Ma Y.Z."/>
            <person name="Qiu Y.X."/>
        </authorList>
    </citation>
    <scope>NUCLEOTIDE SEQUENCE [LARGE SCALE GENOMIC DNA]</scope>
    <source>
        <strain evidence="1">Hangzhou</strain>
    </source>
</reference>
<evidence type="ECO:0000313" key="2">
    <source>
        <dbReference type="Proteomes" id="UP001415857"/>
    </source>
</evidence>
<comment type="caution">
    <text evidence="1">The sequence shown here is derived from an EMBL/GenBank/DDBJ whole genome shotgun (WGS) entry which is preliminary data.</text>
</comment>
<dbReference type="EMBL" id="JBBPBK010000013">
    <property type="protein sequence ID" value="KAK9271511.1"/>
    <property type="molecule type" value="Genomic_DNA"/>
</dbReference>
<organism evidence="1 2">
    <name type="scientific">Liquidambar formosana</name>
    <name type="common">Formosan gum</name>
    <dbReference type="NCBI Taxonomy" id="63359"/>
    <lineage>
        <taxon>Eukaryota</taxon>
        <taxon>Viridiplantae</taxon>
        <taxon>Streptophyta</taxon>
        <taxon>Embryophyta</taxon>
        <taxon>Tracheophyta</taxon>
        <taxon>Spermatophyta</taxon>
        <taxon>Magnoliopsida</taxon>
        <taxon>eudicotyledons</taxon>
        <taxon>Gunneridae</taxon>
        <taxon>Pentapetalae</taxon>
        <taxon>Saxifragales</taxon>
        <taxon>Altingiaceae</taxon>
        <taxon>Liquidambar</taxon>
    </lineage>
</organism>
<name>A0AAP0NG04_LIQFO</name>
<sequence length="172" mass="19829">MGEISHVKLLGVNSWFPQYYANGRRCTTFQNLNKFCWFGPLESERDLVTLFAFLGDCPSLERMEVDFRDRFWNGFGDFICMNFDEPSFVELESGGEELHVGCLYRLKAVDMLNISGYKCERGLLKWLLQKALVLETLYLEFERVGDESGKELLLEYVSGLPKASSCIQVLYS</sequence>
<gene>
    <name evidence="1" type="ORF">L1049_001871</name>
</gene>
<keyword evidence="2" id="KW-1185">Reference proteome</keyword>
<dbReference type="AlphaFoldDB" id="A0AAP0NG04"/>